<evidence type="ECO:0000313" key="3">
    <source>
        <dbReference type="Proteomes" id="UP001162162"/>
    </source>
</evidence>
<proteinExistence type="predicted"/>
<keyword evidence="3" id="KW-1185">Reference proteome</keyword>
<dbReference type="InterPro" id="IPR047187">
    <property type="entry name" value="SF1_C_Upf1"/>
</dbReference>
<name>A0AAV8XRS8_9CUCU</name>
<organism evidence="2 3">
    <name type="scientific">Aromia moschata</name>
    <dbReference type="NCBI Taxonomy" id="1265417"/>
    <lineage>
        <taxon>Eukaryota</taxon>
        <taxon>Metazoa</taxon>
        <taxon>Ecdysozoa</taxon>
        <taxon>Arthropoda</taxon>
        <taxon>Hexapoda</taxon>
        <taxon>Insecta</taxon>
        <taxon>Pterygota</taxon>
        <taxon>Neoptera</taxon>
        <taxon>Endopterygota</taxon>
        <taxon>Coleoptera</taxon>
        <taxon>Polyphaga</taxon>
        <taxon>Cucujiformia</taxon>
        <taxon>Chrysomeloidea</taxon>
        <taxon>Cerambycidae</taxon>
        <taxon>Cerambycinae</taxon>
        <taxon>Callichromatini</taxon>
        <taxon>Aromia</taxon>
    </lineage>
</organism>
<dbReference type="Proteomes" id="UP001162162">
    <property type="component" value="Unassembled WGS sequence"/>
</dbReference>
<gene>
    <name evidence="2" type="ORF">NQ318_004768</name>
</gene>
<comment type="caution">
    <text evidence="2">The sequence shown here is derived from an EMBL/GenBank/DDBJ whole genome shotgun (WGS) entry which is preliminary data.</text>
</comment>
<evidence type="ECO:0000313" key="2">
    <source>
        <dbReference type="EMBL" id="KAJ8941324.1"/>
    </source>
</evidence>
<dbReference type="InterPro" id="IPR027417">
    <property type="entry name" value="P-loop_NTPase"/>
</dbReference>
<dbReference type="InterPro" id="IPR041679">
    <property type="entry name" value="DNA2/NAM7-like_C"/>
</dbReference>
<dbReference type="PANTHER" id="PTHR10887">
    <property type="entry name" value="DNA2/NAM7 HELICASE FAMILY"/>
    <property type="match status" value="1"/>
</dbReference>
<sequence length="188" mass="22187">MRPDIYEYPNRTFYGGKLVSVPNHTNRIEPELKPYVLFNLMATESHDNSVYKNSDEAQFIYNILHTLQANVHVNIEDNVDNEGYRRFRQNVSVTVNTIDGFQGMENDITIISCVRYNSNNFLQNEQRLNVALTRARQALYIIGNYTLFKDCIPLYDIREDAKKRKLCFDIKERPRHITNLYKYLVNSH</sequence>
<reference evidence="2" key="1">
    <citation type="journal article" date="2023" name="Insect Mol. Biol.">
        <title>Genome sequencing provides insights into the evolution of gene families encoding plant cell wall-degrading enzymes in longhorned beetles.</title>
        <authorList>
            <person name="Shin N.R."/>
            <person name="Okamura Y."/>
            <person name="Kirsch R."/>
            <person name="Pauchet Y."/>
        </authorList>
    </citation>
    <scope>NUCLEOTIDE SEQUENCE</scope>
    <source>
        <strain evidence="2">AMC_N1</strain>
    </source>
</reference>
<dbReference type="CDD" id="cd18808">
    <property type="entry name" value="SF1_C_Upf1"/>
    <property type="match status" value="1"/>
</dbReference>
<dbReference type="PANTHER" id="PTHR10887:SF495">
    <property type="entry name" value="HELICASE SENATAXIN ISOFORM X1-RELATED"/>
    <property type="match status" value="1"/>
</dbReference>
<dbReference type="InterPro" id="IPR045055">
    <property type="entry name" value="DNA2/NAM7-like"/>
</dbReference>
<evidence type="ECO:0000259" key="1">
    <source>
        <dbReference type="Pfam" id="PF13087"/>
    </source>
</evidence>
<feature type="domain" description="DNA2/NAM7 helicase-like C-terminal" evidence="1">
    <location>
        <begin position="1"/>
        <end position="144"/>
    </location>
</feature>
<dbReference type="Pfam" id="PF13087">
    <property type="entry name" value="AAA_12"/>
    <property type="match status" value="1"/>
</dbReference>
<dbReference type="EMBL" id="JAPWTK010000378">
    <property type="protein sequence ID" value="KAJ8941324.1"/>
    <property type="molecule type" value="Genomic_DNA"/>
</dbReference>
<dbReference type="SUPFAM" id="SSF52540">
    <property type="entry name" value="P-loop containing nucleoside triphosphate hydrolases"/>
    <property type="match status" value="1"/>
</dbReference>
<dbReference type="Gene3D" id="3.40.50.300">
    <property type="entry name" value="P-loop containing nucleotide triphosphate hydrolases"/>
    <property type="match status" value="2"/>
</dbReference>
<dbReference type="AlphaFoldDB" id="A0AAV8XRS8"/>
<accession>A0AAV8XRS8</accession>
<protein>
    <recommendedName>
        <fullName evidence="1">DNA2/NAM7 helicase-like C-terminal domain-containing protein</fullName>
    </recommendedName>
</protein>